<reference evidence="2" key="1">
    <citation type="submission" date="2002-03" db="EMBL/GenBank/DDBJ databases">
        <title>Oryza sativa nipponbare(GA3) genomic DNA, chromosome 2, PAC clone:P0544H11.</title>
        <authorList>
            <person name="Sasaki T."/>
            <person name="Matsumoto T."/>
            <person name="Yamamoto K."/>
        </authorList>
    </citation>
    <scope>NUCLEOTIDE SEQUENCE</scope>
</reference>
<evidence type="ECO:0000256" key="1">
    <source>
        <dbReference type="SAM" id="MobiDB-lite"/>
    </source>
</evidence>
<dbReference type="Proteomes" id="UP000000763">
    <property type="component" value="Chromosome 2"/>
</dbReference>
<dbReference type="EMBL" id="AP005915">
    <property type="protein sequence ID" value="BAD38433.1"/>
    <property type="molecule type" value="Genomic_DNA"/>
</dbReference>
<dbReference type="EMBL" id="AP005008">
    <property type="protein sequence ID" value="BAD16013.1"/>
    <property type="molecule type" value="Genomic_DNA"/>
</dbReference>
<evidence type="ECO:0000313" key="2">
    <source>
        <dbReference type="EMBL" id="BAD16013.1"/>
    </source>
</evidence>
<feature type="compositionally biased region" description="Low complexity" evidence="1">
    <location>
        <begin position="93"/>
        <end position="120"/>
    </location>
</feature>
<accession>Q6Z6D3</accession>
<name>Q6Z6D3_ORYSJ</name>
<evidence type="ECO:0000313" key="3">
    <source>
        <dbReference type="EMBL" id="BAD38433.1"/>
    </source>
</evidence>
<gene>
    <name evidence="3" type="ORF">OSJNBb0056C19.14</name>
    <name evidence="2" type="ORF">P0544H11.30</name>
</gene>
<reference evidence="3" key="2">
    <citation type="submission" date="2002-11" db="EMBL/GenBank/DDBJ databases">
        <title>Oryza sativa nipponbare(GA3) genomic DNA, chromosome 2, BAC clone:OSJNBb0056C19.</title>
        <authorList>
            <person name="Sasaki T."/>
            <person name="Matsumoto T."/>
            <person name="Katayose Y."/>
        </authorList>
    </citation>
    <scope>NUCLEOTIDE SEQUENCE</scope>
</reference>
<feature type="region of interest" description="Disordered" evidence="1">
    <location>
        <begin position="92"/>
        <end position="138"/>
    </location>
</feature>
<sequence>MRDRNLRFTHTHQNTSTPEARMLGRPVIWCCKSNGRRADTDSDRARSGWPRLQLVRHYMYISRQRFSVRSSPRYGSNLTPLLRSILSNSLPHPLFSNSTPSSSPSHPAGRPAAAGGAARSGEQRRPWRATGRRPTGPLLAVVATGGGGIFF</sequence>
<reference evidence="4" key="3">
    <citation type="journal article" date="2005" name="Nature">
        <title>The map-based sequence of the rice genome.</title>
        <authorList>
            <consortium name="International rice genome sequencing project (IRGSP)"/>
            <person name="Matsumoto T."/>
            <person name="Wu J."/>
            <person name="Kanamori H."/>
            <person name="Katayose Y."/>
            <person name="Fujisawa M."/>
            <person name="Namiki N."/>
            <person name="Mizuno H."/>
            <person name="Yamamoto K."/>
            <person name="Antonio B.A."/>
            <person name="Baba T."/>
            <person name="Sakata K."/>
            <person name="Nagamura Y."/>
            <person name="Aoki H."/>
            <person name="Arikawa K."/>
            <person name="Arita K."/>
            <person name="Bito T."/>
            <person name="Chiden Y."/>
            <person name="Fujitsuka N."/>
            <person name="Fukunaka R."/>
            <person name="Hamada M."/>
            <person name="Harada C."/>
            <person name="Hayashi A."/>
            <person name="Hijishita S."/>
            <person name="Honda M."/>
            <person name="Hosokawa S."/>
            <person name="Ichikawa Y."/>
            <person name="Idonuma A."/>
            <person name="Iijima M."/>
            <person name="Ikeda M."/>
            <person name="Ikeno M."/>
            <person name="Ito K."/>
            <person name="Ito S."/>
            <person name="Ito T."/>
            <person name="Ito Y."/>
            <person name="Ito Y."/>
            <person name="Iwabuchi A."/>
            <person name="Kamiya K."/>
            <person name="Karasawa W."/>
            <person name="Kurita K."/>
            <person name="Katagiri S."/>
            <person name="Kikuta A."/>
            <person name="Kobayashi H."/>
            <person name="Kobayashi N."/>
            <person name="Machita K."/>
            <person name="Maehara T."/>
            <person name="Masukawa M."/>
            <person name="Mizubayashi T."/>
            <person name="Mukai Y."/>
            <person name="Nagasaki H."/>
            <person name="Nagata Y."/>
            <person name="Naito S."/>
            <person name="Nakashima M."/>
            <person name="Nakama Y."/>
            <person name="Nakamichi Y."/>
            <person name="Nakamura M."/>
            <person name="Meguro A."/>
            <person name="Negishi M."/>
            <person name="Ohta I."/>
            <person name="Ohta T."/>
            <person name="Okamoto M."/>
            <person name="Ono N."/>
            <person name="Saji S."/>
            <person name="Sakaguchi M."/>
            <person name="Sakai K."/>
            <person name="Shibata M."/>
            <person name="Shimokawa T."/>
            <person name="Song J."/>
            <person name="Takazaki Y."/>
            <person name="Terasawa K."/>
            <person name="Tsugane M."/>
            <person name="Tsuji K."/>
            <person name="Ueda S."/>
            <person name="Waki K."/>
            <person name="Yamagata H."/>
            <person name="Yamamoto M."/>
            <person name="Yamamoto S."/>
            <person name="Yamane H."/>
            <person name="Yoshiki S."/>
            <person name="Yoshihara R."/>
            <person name="Yukawa K."/>
            <person name="Zhong H."/>
            <person name="Yano M."/>
            <person name="Yuan Q."/>
            <person name="Ouyang S."/>
            <person name="Liu J."/>
            <person name="Jones K.M."/>
            <person name="Gansberger K."/>
            <person name="Moffat K."/>
            <person name="Hill J."/>
            <person name="Bera J."/>
            <person name="Fadrosh D."/>
            <person name="Jin S."/>
            <person name="Johri S."/>
            <person name="Kim M."/>
            <person name="Overton L."/>
            <person name="Reardon M."/>
            <person name="Tsitrin T."/>
            <person name="Vuong H."/>
            <person name="Weaver B."/>
            <person name="Ciecko A."/>
            <person name="Tallon L."/>
            <person name="Jackson J."/>
            <person name="Pai G."/>
            <person name="Aken S.V."/>
            <person name="Utterback T."/>
            <person name="Reidmuller S."/>
            <person name="Feldblyum T."/>
            <person name="Hsiao J."/>
            <person name="Zismann V."/>
            <person name="Iobst S."/>
            <person name="de Vazeille A.R."/>
            <person name="Buell C.R."/>
            <person name="Ying K."/>
            <person name="Li Y."/>
            <person name="Lu T."/>
            <person name="Huang Y."/>
            <person name="Zhao Q."/>
            <person name="Feng Q."/>
            <person name="Zhang L."/>
            <person name="Zhu J."/>
            <person name="Weng Q."/>
            <person name="Mu J."/>
            <person name="Lu Y."/>
            <person name="Fan D."/>
            <person name="Liu Y."/>
            <person name="Guan J."/>
            <person name="Zhang Y."/>
            <person name="Yu S."/>
            <person name="Liu X."/>
            <person name="Zhang Y."/>
            <person name="Hong G."/>
            <person name="Han B."/>
            <person name="Choisne N."/>
            <person name="Demange N."/>
            <person name="Orjeda G."/>
            <person name="Samain S."/>
            <person name="Cattolico L."/>
            <person name="Pelletier E."/>
            <person name="Couloux A."/>
            <person name="Segurens B."/>
            <person name="Wincker P."/>
            <person name="D'Hont A."/>
            <person name="Scarpelli C."/>
            <person name="Weissenbach J."/>
            <person name="Salanoubat M."/>
            <person name="Quetier F."/>
            <person name="Yu Y."/>
            <person name="Kim H.R."/>
            <person name="Rambo T."/>
            <person name="Currie J."/>
            <person name="Collura K."/>
            <person name="Luo M."/>
            <person name="Yang T."/>
            <person name="Ammiraju J.S.S."/>
            <person name="Engler F."/>
            <person name="Soderlund C."/>
            <person name="Wing R.A."/>
            <person name="Palmer L.E."/>
            <person name="de la Bastide M."/>
            <person name="Spiegel L."/>
            <person name="Nascimento L."/>
            <person name="Zutavern T."/>
            <person name="O'Shaughnessy A."/>
            <person name="Dike S."/>
            <person name="Dedhia N."/>
            <person name="Preston R."/>
            <person name="Balija V."/>
            <person name="McCombie W.R."/>
            <person name="Chow T."/>
            <person name="Chen H."/>
            <person name="Chung M."/>
            <person name="Chen C."/>
            <person name="Shaw J."/>
            <person name="Wu H."/>
            <person name="Hsiao K."/>
            <person name="Chao Y."/>
            <person name="Chu M."/>
            <person name="Cheng C."/>
            <person name="Hour A."/>
            <person name="Lee P."/>
            <person name="Lin S."/>
            <person name="Lin Y."/>
            <person name="Liou J."/>
            <person name="Liu S."/>
            <person name="Hsing Y."/>
            <person name="Raghuvanshi S."/>
            <person name="Mohanty A."/>
            <person name="Bharti A.K."/>
            <person name="Gaur A."/>
            <person name="Gupta V."/>
            <person name="Kumar D."/>
            <person name="Ravi V."/>
            <person name="Vij S."/>
            <person name="Kapur A."/>
            <person name="Khurana P."/>
            <person name="Khurana P."/>
            <person name="Khurana J.P."/>
            <person name="Tyagi A.K."/>
            <person name="Gaikwad K."/>
            <person name="Singh A."/>
            <person name="Dalal V."/>
            <person name="Srivastava S."/>
            <person name="Dixit A."/>
            <person name="Pal A.K."/>
            <person name="Ghazi I.A."/>
            <person name="Yadav M."/>
            <person name="Pandit A."/>
            <person name="Bhargava A."/>
            <person name="Sureshbabu K."/>
            <person name="Batra K."/>
            <person name="Sharma T.R."/>
            <person name="Mohapatra T."/>
            <person name="Singh N.K."/>
            <person name="Messing J."/>
            <person name="Nelson A.B."/>
            <person name="Fuks G."/>
            <person name="Kavchok S."/>
            <person name="Keizer G."/>
            <person name="Linton E."/>
            <person name="Llaca V."/>
            <person name="Song R."/>
            <person name="Tanyolac B."/>
            <person name="Young S."/>
            <person name="Ho-Il K."/>
            <person name="Hahn J.H."/>
            <person name="Sangsakoo G."/>
            <person name="Vanavichit A."/>
            <person name="de Mattos Luiz.A.T."/>
            <person name="Zimmer P.D."/>
            <person name="Malone G."/>
            <person name="Dellagostin O."/>
            <person name="de Oliveira A.C."/>
            <person name="Bevan M."/>
            <person name="Bancroft I."/>
            <person name="Minx P."/>
            <person name="Cordum H."/>
            <person name="Wilson R."/>
            <person name="Cheng Z."/>
            <person name="Jin W."/>
            <person name="Jiang J."/>
            <person name="Leong S.A."/>
            <person name="Iwama H."/>
            <person name="Gojobori T."/>
            <person name="Itoh T."/>
            <person name="Niimura Y."/>
            <person name="Fujii Y."/>
            <person name="Habara T."/>
            <person name="Sakai H."/>
            <person name="Sato Y."/>
            <person name="Wilson G."/>
            <person name="Kumar K."/>
            <person name="McCouch S."/>
            <person name="Juretic N."/>
            <person name="Hoen D."/>
            <person name="Wright S."/>
            <person name="Bruskiewich R."/>
            <person name="Bureau T."/>
            <person name="Miyao A."/>
            <person name="Hirochika H."/>
            <person name="Nishikawa T."/>
            <person name="Kadowaki K."/>
            <person name="Sugiura M."/>
            <person name="Burr B."/>
            <person name="Sasaki T."/>
        </authorList>
    </citation>
    <scope>NUCLEOTIDE SEQUENCE [LARGE SCALE GENOMIC DNA]</scope>
    <source>
        <strain evidence="4">cv. Nipponbare</strain>
    </source>
</reference>
<reference evidence="4" key="4">
    <citation type="journal article" date="2008" name="Nucleic Acids Res.">
        <title>The rice annotation project database (RAP-DB): 2008 update.</title>
        <authorList>
            <consortium name="The rice annotation project (RAP)"/>
        </authorList>
    </citation>
    <scope>GENOME REANNOTATION</scope>
    <source>
        <strain evidence="4">cv. Nipponbare</strain>
    </source>
</reference>
<protein>
    <submittedName>
        <fullName evidence="2">Uncharacterized protein</fullName>
    </submittedName>
</protein>
<dbReference type="AlphaFoldDB" id="Q6Z6D3"/>
<proteinExistence type="predicted"/>
<evidence type="ECO:0000313" key="4">
    <source>
        <dbReference type="Proteomes" id="UP000000763"/>
    </source>
</evidence>
<organism evidence="2 4">
    <name type="scientific">Oryza sativa subsp. japonica</name>
    <name type="common">Rice</name>
    <dbReference type="NCBI Taxonomy" id="39947"/>
    <lineage>
        <taxon>Eukaryota</taxon>
        <taxon>Viridiplantae</taxon>
        <taxon>Streptophyta</taxon>
        <taxon>Embryophyta</taxon>
        <taxon>Tracheophyta</taxon>
        <taxon>Spermatophyta</taxon>
        <taxon>Magnoliopsida</taxon>
        <taxon>Liliopsida</taxon>
        <taxon>Poales</taxon>
        <taxon>Poaceae</taxon>
        <taxon>BOP clade</taxon>
        <taxon>Oryzoideae</taxon>
        <taxon>Oryzeae</taxon>
        <taxon>Oryzinae</taxon>
        <taxon>Oryza</taxon>
        <taxon>Oryza sativa</taxon>
    </lineage>
</organism>